<accession>A0ACC2VGZ5</accession>
<keyword evidence="2" id="KW-1185">Reference proteome</keyword>
<proteinExistence type="predicted"/>
<protein>
    <submittedName>
        <fullName evidence="1">Uncharacterized protein</fullName>
    </submittedName>
</protein>
<name>A0ACC2VGZ5_9TREE</name>
<sequence>MSLHENTTNAENVNEQNRKVTFTWNTRLAQFWRQGHQLSAAEGLSRGDAVKDLVLQLEKDYQVRLADLHADFRKKAKISVYGSYHEKVEGRNMRHSLLKKKGGSQET</sequence>
<reference evidence="1" key="1">
    <citation type="submission" date="2023-04" db="EMBL/GenBank/DDBJ databases">
        <title>Draft Genome sequencing of Naganishia species isolated from polar environments using Oxford Nanopore Technology.</title>
        <authorList>
            <person name="Leo P."/>
            <person name="Venkateswaran K."/>
        </authorList>
    </citation>
    <scope>NUCLEOTIDE SEQUENCE</scope>
    <source>
        <strain evidence="1">MNA-CCFEE 5262</strain>
    </source>
</reference>
<dbReference type="Proteomes" id="UP001230649">
    <property type="component" value="Unassembled WGS sequence"/>
</dbReference>
<organism evidence="1 2">
    <name type="scientific">Naganishia adeliensis</name>
    <dbReference type="NCBI Taxonomy" id="92952"/>
    <lineage>
        <taxon>Eukaryota</taxon>
        <taxon>Fungi</taxon>
        <taxon>Dikarya</taxon>
        <taxon>Basidiomycota</taxon>
        <taxon>Agaricomycotina</taxon>
        <taxon>Tremellomycetes</taxon>
        <taxon>Filobasidiales</taxon>
        <taxon>Filobasidiaceae</taxon>
        <taxon>Naganishia</taxon>
    </lineage>
</organism>
<dbReference type="EMBL" id="JASBWS010000094">
    <property type="protein sequence ID" value="KAJ9098361.1"/>
    <property type="molecule type" value="Genomic_DNA"/>
</dbReference>
<comment type="caution">
    <text evidence="1">The sequence shown here is derived from an EMBL/GenBank/DDBJ whole genome shotgun (WGS) entry which is preliminary data.</text>
</comment>
<gene>
    <name evidence="1" type="ORF">QFC20_005986</name>
</gene>
<evidence type="ECO:0000313" key="1">
    <source>
        <dbReference type="EMBL" id="KAJ9098361.1"/>
    </source>
</evidence>
<evidence type="ECO:0000313" key="2">
    <source>
        <dbReference type="Proteomes" id="UP001230649"/>
    </source>
</evidence>